<dbReference type="Proteomes" id="UP000694867">
    <property type="component" value="Unplaced"/>
</dbReference>
<accession>A0AAJ7P9D7</accession>
<dbReference type="AlphaFoldDB" id="A0AAJ7P9D7"/>
<feature type="compositionally biased region" description="Low complexity" evidence="1">
    <location>
        <begin position="328"/>
        <end position="345"/>
    </location>
</feature>
<dbReference type="RefSeq" id="XP_018494604.1">
    <property type="nucleotide sequence ID" value="XM_018639088.1"/>
</dbReference>
<feature type="compositionally biased region" description="Polar residues" evidence="1">
    <location>
        <begin position="84"/>
        <end position="98"/>
    </location>
</feature>
<dbReference type="GeneID" id="100907367"/>
<feature type="region of interest" description="Disordered" evidence="1">
    <location>
        <begin position="308"/>
        <end position="350"/>
    </location>
</feature>
<feature type="region of interest" description="Disordered" evidence="1">
    <location>
        <begin position="73"/>
        <end position="103"/>
    </location>
</feature>
<reference evidence="3" key="1">
    <citation type="submission" date="2025-08" db="UniProtKB">
        <authorList>
            <consortium name="RefSeq"/>
        </authorList>
    </citation>
    <scope>IDENTIFICATION</scope>
</reference>
<sequence length="457" mass="50796">MTALRIIAKRPSPDEGEANRFATIGRHTMSRAPLAMAIETPIWSGSPQGVLCYPSPTKSLDRKYSKRWSLYNRKTTPKRKEKNNQTANRHPSQQQLTSEPDDITDRLCVRRKWTSNENFRAVNIFEEETSPSRIWRQETQLDTNMNMFSWRGEECPDVPDSRLVKEPSVQSLKASGYEVPIPCSIGLAPNDRANSLNSFMTDDSIRLASTGTATLRRQTSLRKVELPKVSGNGPSLKEVKALLKEEAKNLPPPLKLIPISPSNHESKAGFAKFLLRFSSRGSAEQQKTISAPIVESIRAPVRRNLSLGSVDRRIKPPIPPKPQFQRNSLSSSSGDSHSTTSSIASDQTLTDEDRSVDIRCDLDDVLIMDLLKTLDIDDDEKVKLARRESPTAEDNALSELDAAMEKLIAATAAAAAAAAIIDDSSTAPVASRARLRIHIVQTFYSTYQARKRVRMAC</sequence>
<evidence type="ECO:0000256" key="1">
    <source>
        <dbReference type="SAM" id="MobiDB-lite"/>
    </source>
</evidence>
<name>A0AAJ7P9D7_9ACAR</name>
<proteinExistence type="predicted"/>
<evidence type="ECO:0000313" key="3">
    <source>
        <dbReference type="RefSeq" id="XP_018494604.1"/>
    </source>
</evidence>
<gene>
    <name evidence="3" type="primary">LOC100907367</name>
</gene>
<dbReference type="KEGG" id="goe:100907367"/>
<evidence type="ECO:0000313" key="2">
    <source>
        <dbReference type="Proteomes" id="UP000694867"/>
    </source>
</evidence>
<protein>
    <submittedName>
        <fullName evidence="3">Uncharacterized protein LOC100907367</fullName>
    </submittedName>
</protein>
<keyword evidence="2" id="KW-1185">Reference proteome</keyword>
<organism evidence="2 3">
    <name type="scientific">Galendromus occidentalis</name>
    <name type="common">western predatory mite</name>
    <dbReference type="NCBI Taxonomy" id="34638"/>
    <lineage>
        <taxon>Eukaryota</taxon>
        <taxon>Metazoa</taxon>
        <taxon>Ecdysozoa</taxon>
        <taxon>Arthropoda</taxon>
        <taxon>Chelicerata</taxon>
        <taxon>Arachnida</taxon>
        <taxon>Acari</taxon>
        <taxon>Parasitiformes</taxon>
        <taxon>Mesostigmata</taxon>
        <taxon>Gamasina</taxon>
        <taxon>Phytoseioidea</taxon>
        <taxon>Phytoseiidae</taxon>
        <taxon>Typhlodrominae</taxon>
        <taxon>Galendromus</taxon>
    </lineage>
</organism>